<sequence>MRDDQGNESSSSAERHFCGMCGSHLWLFSPEWPELVHPLAAAVDSDLRPPPEHVDIMLRYKASWADVPQAEQAEGPGFKNFQQLELNAIPNIKPYPALKPLDSGYPGNIPSDVPAQLESAPAVLSQGPAGACPISVSAVLAANKRTLLATHLAATPLGQQILSGSLQATILAPSDESLAQTLAVGDNGLSGPTAQATLAQYHVLQGKHNLADLGRTSGLWWNSSLTDAACPTASQTVTLLTAQQGAEFGGPTTFARSASNTVRVVRGDLDACNSIVHLVDRALHPCCTSLFEQLPVFSLVKIQPSYFDGYAAQEPVGNADNFNRRLFEEAMVDFLLFTSSLNETKTLLWPSPTAWDNIKLANLLPSLTLDVTTRTRAMRLLALYAISYAQSILPQDIPGADGTAPAIKFPFVTALRNNTANSVWSCPDALTVAAPAWASPVYNGPLPTPSPPASPAATPKPPAAATPSPAPAQGGISPSPAPGNPLPAPAAAASPSPAPTVPGDEIKAPVVQPQQPPVTRRRLQGQEQQQEQELEFDFAAVGLDVAAGEGQQGLRKLQAAVTGPSKTVNVVDSHETCENIRVLVVDAVPVPCNFASLVTQYEAIQSRMDTAYIKRDFKSLDAAYYDWLVRNGIIKPGEKISQGAGGGSGGRGSGSTGSSAGALGMTGLQRQLQTWLGVAVLIWLSWQYVV</sequence>
<proteinExistence type="predicted"/>
<feature type="compositionally biased region" description="Pro residues" evidence="1">
    <location>
        <begin position="479"/>
        <end position="488"/>
    </location>
</feature>
<evidence type="ECO:0000313" key="4">
    <source>
        <dbReference type="Proteomes" id="UP001244341"/>
    </source>
</evidence>
<dbReference type="SMART" id="SM00554">
    <property type="entry name" value="FAS1"/>
    <property type="match status" value="1"/>
</dbReference>
<dbReference type="SUPFAM" id="SSF51316">
    <property type="entry name" value="Mss4-like"/>
    <property type="match status" value="1"/>
</dbReference>
<dbReference type="InterPro" id="IPR000782">
    <property type="entry name" value="FAS1_domain"/>
</dbReference>
<dbReference type="Proteomes" id="UP001244341">
    <property type="component" value="Chromosome 3b"/>
</dbReference>
<gene>
    <name evidence="3" type="ORF">OEZ85_012116</name>
</gene>
<dbReference type="InterPro" id="IPR011057">
    <property type="entry name" value="Mss4-like_sf"/>
</dbReference>
<keyword evidence="4" id="KW-1185">Reference proteome</keyword>
<dbReference type="SUPFAM" id="SSF82153">
    <property type="entry name" value="FAS1 domain"/>
    <property type="match status" value="1"/>
</dbReference>
<dbReference type="InterPro" id="IPR036378">
    <property type="entry name" value="FAS1_dom_sf"/>
</dbReference>
<evidence type="ECO:0000313" key="3">
    <source>
        <dbReference type="EMBL" id="WIA12037.1"/>
    </source>
</evidence>
<dbReference type="PROSITE" id="PS50213">
    <property type="entry name" value="FAS1"/>
    <property type="match status" value="1"/>
</dbReference>
<dbReference type="EMBL" id="CP126210">
    <property type="protein sequence ID" value="WIA12037.1"/>
    <property type="molecule type" value="Genomic_DNA"/>
</dbReference>
<evidence type="ECO:0000256" key="1">
    <source>
        <dbReference type="SAM" id="MobiDB-lite"/>
    </source>
</evidence>
<feature type="compositionally biased region" description="Pro residues" evidence="1">
    <location>
        <begin position="448"/>
        <end position="470"/>
    </location>
</feature>
<protein>
    <recommendedName>
        <fullName evidence="2">FAS1 domain-containing protein</fullName>
    </recommendedName>
</protein>
<reference evidence="3 4" key="1">
    <citation type="submission" date="2023-05" db="EMBL/GenBank/DDBJ databases">
        <title>A 100% complete, gapless, phased diploid assembly of the Scenedesmus obliquus UTEX 3031 genome.</title>
        <authorList>
            <person name="Biondi T.C."/>
            <person name="Hanschen E.R."/>
            <person name="Kwon T."/>
            <person name="Eng W."/>
            <person name="Kruse C.P.S."/>
            <person name="Koehler S.I."/>
            <person name="Kunde Y."/>
            <person name="Gleasner C.D."/>
            <person name="You Mak K.T."/>
            <person name="Polle J."/>
            <person name="Hovde B.T."/>
            <person name="Starkenburg S.R."/>
        </authorList>
    </citation>
    <scope>NUCLEOTIDE SEQUENCE [LARGE SCALE GENOMIC DNA]</scope>
    <source>
        <strain evidence="3 4">DOE0152z</strain>
    </source>
</reference>
<accession>A0ABY8TSE1</accession>
<feature type="domain" description="FAS1" evidence="2">
    <location>
        <begin position="133"/>
        <end position="283"/>
    </location>
</feature>
<name>A0ABY8TSE1_TETOB</name>
<dbReference type="Gene3D" id="2.30.180.10">
    <property type="entry name" value="FAS1 domain"/>
    <property type="match status" value="1"/>
</dbReference>
<feature type="region of interest" description="Disordered" evidence="1">
    <location>
        <begin position="448"/>
        <end position="531"/>
    </location>
</feature>
<organism evidence="3 4">
    <name type="scientific">Tetradesmus obliquus</name>
    <name type="common">Green alga</name>
    <name type="synonym">Acutodesmus obliquus</name>
    <dbReference type="NCBI Taxonomy" id="3088"/>
    <lineage>
        <taxon>Eukaryota</taxon>
        <taxon>Viridiplantae</taxon>
        <taxon>Chlorophyta</taxon>
        <taxon>core chlorophytes</taxon>
        <taxon>Chlorophyceae</taxon>
        <taxon>CS clade</taxon>
        <taxon>Sphaeropleales</taxon>
        <taxon>Scenedesmaceae</taxon>
        <taxon>Tetradesmus</taxon>
    </lineage>
</organism>
<dbReference type="Pfam" id="PF02469">
    <property type="entry name" value="Fasciclin"/>
    <property type="match status" value="1"/>
</dbReference>
<evidence type="ECO:0000259" key="2">
    <source>
        <dbReference type="PROSITE" id="PS50213"/>
    </source>
</evidence>